<evidence type="ECO:0000313" key="2">
    <source>
        <dbReference type="EMBL" id="MDT0265715.1"/>
    </source>
</evidence>
<comment type="caution">
    <text evidence="2">The sequence shown here is derived from an EMBL/GenBank/DDBJ whole genome shotgun (WGS) entry which is preliminary data.</text>
</comment>
<dbReference type="SUPFAM" id="SSF143011">
    <property type="entry name" value="RelE-like"/>
    <property type="match status" value="1"/>
</dbReference>
<proteinExistence type="predicted"/>
<dbReference type="InterPro" id="IPR035093">
    <property type="entry name" value="RelE/ParE_toxin_dom_sf"/>
</dbReference>
<dbReference type="EMBL" id="JAVREO010000002">
    <property type="protein sequence ID" value="MDT0265715.1"/>
    <property type="molecule type" value="Genomic_DNA"/>
</dbReference>
<evidence type="ECO:0000313" key="3">
    <source>
        <dbReference type="Proteomes" id="UP001183410"/>
    </source>
</evidence>
<dbReference type="Proteomes" id="UP001183410">
    <property type="component" value="Unassembled WGS sequence"/>
</dbReference>
<dbReference type="InterPro" id="IPR007712">
    <property type="entry name" value="RelE/ParE_toxin"/>
</dbReference>
<keyword evidence="3" id="KW-1185">Reference proteome</keyword>
<gene>
    <name evidence="2" type="ORF">RM844_05350</name>
</gene>
<sequence length="81" mass="8838">MTYEIEFEPAAVNAAARFLKDDPIGLKALLDAIDALAGEPRPVHSSVFGDYRRLRVGGYRVLYAVEDGAVRILVVHLGRVG</sequence>
<dbReference type="Gene3D" id="3.30.2310.20">
    <property type="entry name" value="RelE-like"/>
    <property type="match status" value="1"/>
</dbReference>
<dbReference type="RefSeq" id="WP_311665275.1">
    <property type="nucleotide sequence ID" value="NZ_JAVREO010000002.1"/>
</dbReference>
<name>A0ABU2JL77_9ACTN</name>
<organism evidence="2 3">
    <name type="scientific">Streptomyces chisholmiae</name>
    <dbReference type="NCBI Taxonomy" id="3075540"/>
    <lineage>
        <taxon>Bacteria</taxon>
        <taxon>Bacillati</taxon>
        <taxon>Actinomycetota</taxon>
        <taxon>Actinomycetes</taxon>
        <taxon>Kitasatosporales</taxon>
        <taxon>Streptomycetaceae</taxon>
        <taxon>Streptomyces</taxon>
    </lineage>
</organism>
<reference evidence="3" key="1">
    <citation type="submission" date="2023-07" db="EMBL/GenBank/DDBJ databases">
        <title>30 novel species of actinomycetes from the DSMZ collection.</title>
        <authorList>
            <person name="Nouioui I."/>
        </authorList>
    </citation>
    <scope>NUCLEOTIDE SEQUENCE [LARGE SCALE GENOMIC DNA]</scope>
    <source>
        <strain evidence="3">DSM 44915</strain>
    </source>
</reference>
<accession>A0ABU2JL77</accession>
<protein>
    <submittedName>
        <fullName evidence="2">Type II toxin-antitoxin system RelE/ParE family toxin</fullName>
    </submittedName>
</protein>
<dbReference type="Pfam" id="PF05016">
    <property type="entry name" value="ParE_toxin"/>
    <property type="match status" value="1"/>
</dbReference>
<keyword evidence="1" id="KW-1277">Toxin-antitoxin system</keyword>
<evidence type="ECO:0000256" key="1">
    <source>
        <dbReference type="ARBA" id="ARBA00022649"/>
    </source>
</evidence>